<protein>
    <recommendedName>
        <fullName evidence="2">Sulfatase-modifying factor enzyme-like domain-containing protein</fullName>
    </recommendedName>
</protein>
<feature type="region of interest" description="Disordered" evidence="1">
    <location>
        <begin position="132"/>
        <end position="151"/>
    </location>
</feature>
<dbReference type="Gene3D" id="3.90.1580.10">
    <property type="entry name" value="paralog of FGE (formylglycine-generating enzyme)"/>
    <property type="match status" value="1"/>
</dbReference>
<gene>
    <name evidence="3" type="ORF">B4110_0636</name>
</gene>
<dbReference type="Pfam" id="PF03781">
    <property type="entry name" value="FGE-sulfatase"/>
    <property type="match status" value="1"/>
</dbReference>
<dbReference type="InterPro" id="IPR016187">
    <property type="entry name" value="CTDL_fold"/>
</dbReference>
<dbReference type="Proteomes" id="UP000075324">
    <property type="component" value="Unassembled WGS sequence"/>
</dbReference>
<organism evidence="3 4">
    <name type="scientific">Parageobacillus toebii</name>
    <dbReference type="NCBI Taxonomy" id="153151"/>
    <lineage>
        <taxon>Bacteria</taxon>
        <taxon>Bacillati</taxon>
        <taxon>Bacillota</taxon>
        <taxon>Bacilli</taxon>
        <taxon>Bacillales</taxon>
        <taxon>Anoxybacillaceae</taxon>
        <taxon>Parageobacillus</taxon>
    </lineage>
</organism>
<evidence type="ECO:0000313" key="3">
    <source>
        <dbReference type="EMBL" id="KYD24627.1"/>
    </source>
</evidence>
<sequence>MPFVFSIKDTYRQAVEAQSGGRNTVMYDDKGNPSIMVRIPKFYLDEVITGAPHTVHPAFIVNGVEKSEIWVSKYQNIIHDGRAYSVPGVDPATNINFDTARAACFTKGKGWHLMTNAEWAAIALWSRKNGTMPRGNTNNGASSTAPHERGVKATTGSDWRTLTGSGPMSWNHDNSPWGISDLCGNVWEWVDGLKLVNGKIYVHNNNDFNTGNAANNVDGWVDTLKYFDNTSAGDATQTSHDVGGDPVLSDDRTYPMYTGGDVNDQYGYSARTFESLTAETGVNVPDLLKHLAIFPVDNGDHGGDILYVRNYGERLPIRGGCWGNGPDAGVFALYLNYPRSNAGWYLGFRSAYVSI</sequence>
<dbReference type="InterPro" id="IPR005532">
    <property type="entry name" value="SUMF_dom"/>
</dbReference>
<dbReference type="InterPro" id="IPR042095">
    <property type="entry name" value="SUMF_sf"/>
</dbReference>
<evidence type="ECO:0000313" key="4">
    <source>
        <dbReference type="Proteomes" id="UP000075324"/>
    </source>
</evidence>
<proteinExistence type="predicted"/>
<dbReference type="RefSeq" id="WP_062678906.1">
    <property type="nucleotide sequence ID" value="NZ_LQYW01000149.1"/>
</dbReference>
<accession>A0A150MJC7</accession>
<dbReference type="EMBL" id="LQYW01000149">
    <property type="protein sequence ID" value="KYD24627.1"/>
    <property type="molecule type" value="Genomic_DNA"/>
</dbReference>
<feature type="compositionally biased region" description="Polar residues" evidence="1">
    <location>
        <begin position="134"/>
        <end position="145"/>
    </location>
</feature>
<comment type="caution">
    <text evidence="3">The sequence shown here is derived from an EMBL/GenBank/DDBJ whole genome shotgun (WGS) entry which is preliminary data.</text>
</comment>
<reference evidence="3 4" key="1">
    <citation type="submission" date="2016-01" db="EMBL/GenBank/DDBJ databases">
        <title>Draft Genome Sequences of Seven Thermophilic Sporeformers Isolated from Foods.</title>
        <authorList>
            <person name="Berendsen E.M."/>
            <person name="Wells-Bennik M.H."/>
            <person name="Krawcyk A.O."/>
            <person name="De Jong A."/>
            <person name="Holsappel S."/>
            <person name="Eijlander R.T."/>
            <person name="Kuipers O.P."/>
        </authorList>
    </citation>
    <scope>NUCLEOTIDE SEQUENCE [LARGE SCALE GENOMIC DNA]</scope>
    <source>
        <strain evidence="3 4">B4110</strain>
    </source>
</reference>
<dbReference type="PATRIC" id="fig|153151.4.peg.1302"/>
<dbReference type="SUPFAM" id="SSF56436">
    <property type="entry name" value="C-type lectin-like"/>
    <property type="match status" value="1"/>
</dbReference>
<dbReference type="AlphaFoldDB" id="A0A150MJC7"/>
<evidence type="ECO:0000259" key="2">
    <source>
        <dbReference type="Pfam" id="PF03781"/>
    </source>
</evidence>
<name>A0A150MJC7_9BACL</name>
<feature type="domain" description="Sulfatase-modifying factor enzyme-like" evidence="2">
    <location>
        <begin position="80"/>
        <end position="191"/>
    </location>
</feature>
<evidence type="ECO:0000256" key="1">
    <source>
        <dbReference type="SAM" id="MobiDB-lite"/>
    </source>
</evidence>